<accession>A0AAP0JI98</accession>
<protein>
    <recommendedName>
        <fullName evidence="1">F-box domain-containing protein</fullName>
    </recommendedName>
</protein>
<dbReference type="InterPro" id="IPR006566">
    <property type="entry name" value="FBD"/>
</dbReference>
<dbReference type="InterPro" id="IPR053781">
    <property type="entry name" value="F-box_AtFBL13-like"/>
</dbReference>
<proteinExistence type="predicted"/>
<dbReference type="Pfam" id="PF00646">
    <property type="entry name" value="F-box"/>
    <property type="match status" value="1"/>
</dbReference>
<dbReference type="Gene3D" id="3.80.10.10">
    <property type="entry name" value="Ribonuclease Inhibitor"/>
    <property type="match status" value="1"/>
</dbReference>
<evidence type="ECO:0000313" key="3">
    <source>
        <dbReference type="Proteomes" id="UP001419268"/>
    </source>
</evidence>
<dbReference type="AlphaFoldDB" id="A0AAP0JI98"/>
<name>A0AAP0JI98_9MAGN</name>
<dbReference type="EMBL" id="JBBNAG010000005">
    <property type="protein sequence ID" value="KAK9133485.1"/>
    <property type="molecule type" value="Genomic_DNA"/>
</dbReference>
<feature type="domain" description="F-box" evidence="1">
    <location>
        <begin position="11"/>
        <end position="59"/>
    </location>
</feature>
<dbReference type="Pfam" id="PF23622">
    <property type="entry name" value="LRR_At1g61320_AtMIF1"/>
    <property type="match status" value="1"/>
</dbReference>
<reference evidence="2 3" key="1">
    <citation type="submission" date="2024-01" db="EMBL/GenBank/DDBJ databases">
        <title>Genome assemblies of Stephania.</title>
        <authorList>
            <person name="Yang L."/>
        </authorList>
    </citation>
    <scope>NUCLEOTIDE SEQUENCE [LARGE SCALE GENOMIC DNA]</scope>
    <source>
        <strain evidence="2">JXDWG</strain>
        <tissue evidence="2">Leaf</tissue>
    </source>
</reference>
<evidence type="ECO:0000259" key="1">
    <source>
        <dbReference type="PROSITE" id="PS50181"/>
    </source>
</evidence>
<dbReference type="InterPro" id="IPR032675">
    <property type="entry name" value="LRR_dom_sf"/>
</dbReference>
<dbReference type="InterPro" id="IPR036047">
    <property type="entry name" value="F-box-like_dom_sf"/>
</dbReference>
<evidence type="ECO:0000313" key="2">
    <source>
        <dbReference type="EMBL" id="KAK9133485.1"/>
    </source>
</evidence>
<dbReference type="PANTHER" id="PTHR31900">
    <property type="entry name" value="F-BOX/RNI SUPERFAMILY PROTEIN-RELATED"/>
    <property type="match status" value="1"/>
</dbReference>
<dbReference type="PROSITE" id="PS50181">
    <property type="entry name" value="FBOX"/>
    <property type="match status" value="1"/>
</dbReference>
<organism evidence="2 3">
    <name type="scientific">Stephania cephalantha</name>
    <dbReference type="NCBI Taxonomy" id="152367"/>
    <lineage>
        <taxon>Eukaryota</taxon>
        <taxon>Viridiplantae</taxon>
        <taxon>Streptophyta</taxon>
        <taxon>Embryophyta</taxon>
        <taxon>Tracheophyta</taxon>
        <taxon>Spermatophyta</taxon>
        <taxon>Magnoliopsida</taxon>
        <taxon>Ranunculales</taxon>
        <taxon>Menispermaceae</taxon>
        <taxon>Menispermoideae</taxon>
        <taxon>Cissampelideae</taxon>
        <taxon>Stephania</taxon>
    </lineage>
</organism>
<dbReference type="InterPro" id="IPR055357">
    <property type="entry name" value="LRR_At1g61320_AtMIF1"/>
</dbReference>
<dbReference type="SMART" id="SM00579">
    <property type="entry name" value="FBD"/>
    <property type="match status" value="1"/>
</dbReference>
<dbReference type="SMART" id="SM00256">
    <property type="entry name" value="FBOX"/>
    <property type="match status" value="1"/>
</dbReference>
<dbReference type="PANTHER" id="PTHR31900:SF30">
    <property type="entry name" value="SUPERFAMILY PROTEIN, PUTATIVE-RELATED"/>
    <property type="match status" value="1"/>
</dbReference>
<dbReference type="SUPFAM" id="SSF52047">
    <property type="entry name" value="RNI-like"/>
    <property type="match status" value="1"/>
</dbReference>
<dbReference type="Gene3D" id="1.20.1280.50">
    <property type="match status" value="1"/>
</dbReference>
<dbReference type="InterPro" id="IPR050232">
    <property type="entry name" value="FBL13/AtMIF1-like"/>
</dbReference>
<comment type="caution">
    <text evidence="2">The sequence shown here is derived from an EMBL/GenBank/DDBJ whole genome shotgun (WGS) entry which is preliminary data.</text>
</comment>
<dbReference type="CDD" id="cd22160">
    <property type="entry name" value="F-box_AtFBL13-like"/>
    <property type="match status" value="1"/>
</dbReference>
<dbReference type="InterPro" id="IPR001810">
    <property type="entry name" value="F-box_dom"/>
</dbReference>
<gene>
    <name evidence="2" type="ORF">Scep_013013</name>
</gene>
<dbReference type="SUPFAM" id="SSF81383">
    <property type="entry name" value="F-box domain"/>
    <property type="match status" value="1"/>
</dbReference>
<sequence>MEAPWLQRRSCCRINDLPDNLIHHILSFLPIKDVIRTSYISKRWRYLWTSVPSLDFDGLVFDPQMKFVKFVDSILSHRSNSAIEKFCLRFGSDYCRLPHVHTWVLTAVRNNVRELSIAFHTEQSFQLPSCMFTCRTLQVLSLNLYNSVLKLIPPINLPVLKTLRLSSVRFRDDNLTQLLSNCPLLENLHLEACVISAHIIVFSHSLQRLTIDGSPKQFLLDHSGVKNGIRVFAPRLLSFTYRNHHAQCIHLEDVSSVVQASISLEFDWDVKHIVCGQRVSNSLEGLLNVKVLTLSSATVVLLSAASGLLGRLPAFPKLVQLYVSIVVGKDHFRALTCFVHNSPNLEFLSVNIPHRQVLYYRNLWQRWFDKECFKPENAPYECTFRQLKTVKINGFIGDEDELAFVKYLLKRASVLEKMIIVFSNQLSANLELQMKTRDNILLYPRASSSSEIICQSVPVIGTQEMVENPYSNFLLF</sequence>
<keyword evidence="3" id="KW-1185">Reference proteome</keyword>
<dbReference type="Proteomes" id="UP001419268">
    <property type="component" value="Unassembled WGS sequence"/>
</dbReference>